<dbReference type="EMBL" id="CP002480">
    <property type="protein sequence ID" value="ADW68833.1"/>
    <property type="molecule type" value="Genomic_DNA"/>
</dbReference>
<feature type="binding site" evidence="4">
    <location>
        <position position="60"/>
    </location>
    <ligand>
        <name>molybdate</name>
        <dbReference type="ChEBI" id="CHEBI:36264"/>
    </ligand>
</feature>
<comment type="similarity">
    <text evidence="1">Belongs to the bacterial solute-binding protein ModA family.</text>
</comment>
<dbReference type="Gene3D" id="3.40.190.10">
    <property type="entry name" value="Periplasmic binding protein-like II"/>
    <property type="match status" value="2"/>
</dbReference>
<dbReference type="STRING" id="1198114.AciX9_1785"/>
<feature type="binding site" evidence="4">
    <location>
        <position position="168"/>
    </location>
    <ligand>
        <name>molybdate</name>
        <dbReference type="ChEBI" id="CHEBI:36264"/>
    </ligand>
</feature>
<proteinExistence type="inferred from homology"/>
<dbReference type="InterPro" id="IPR005950">
    <property type="entry name" value="ModA"/>
</dbReference>
<organism evidence="6">
    <name type="scientific">Granulicella tundricola (strain ATCC BAA-1859 / DSM 23138 / MP5ACTX9)</name>
    <dbReference type="NCBI Taxonomy" id="1198114"/>
    <lineage>
        <taxon>Bacteria</taxon>
        <taxon>Pseudomonadati</taxon>
        <taxon>Acidobacteriota</taxon>
        <taxon>Terriglobia</taxon>
        <taxon>Terriglobales</taxon>
        <taxon>Acidobacteriaceae</taxon>
        <taxon>Granulicella</taxon>
    </lineage>
</organism>
<dbReference type="KEGG" id="acm:AciX9_1785"/>
<dbReference type="GO" id="GO:0030973">
    <property type="term" value="F:molybdate ion binding"/>
    <property type="evidence" value="ECO:0007669"/>
    <property type="project" value="InterPro"/>
</dbReference>
<dbReference type="Proteomes" id="UP000000343">
    <property type="component" value="Chromosome"/>
</dbReference>
<evidence type="ECO:0000256" key="1">
    <source>
        <dbReference type="ARBA" id="ARBA00009175"/>
    </source>
</evidence>
<evidence type="ECO:0000313" key="5">
    <source>
        <dbReference type="EMBL" id="ADW68833.1"/>
    </source>
</evidence>
<dbReference type="GO" id="GO:0015689">
    <property type="term" value="P:molybdate ion transport"/>
    <property type="evidence" value="ECO:0007669"/>
    <property type="project" value="InterPro"/>
</dbReference>
<keyword evidence="6" id="KW-1185">Reference proteome</keyword>
<sequence>MGRGWVKLCLVMMLGFATGFGQQKELRVAAAADLQPVMPVFAAAYEKKTGTKLLVTFGSSSALATQIVNGAPFDVFLGADFSFPERVVAAGLTDEKEPEPYAKGALVLWAKNDLGAPLSTDLLKDPRITRIAVADEFHAPYGRAAYAAMRWLKIFDDVKGKLVVGENIAQTAQFVETGNAQVGFISLTLASSDRFKKEGQFVRVPKIYPDIRQCAVVMKGSPHLAEAKDFVGWMRSTDVQEHLDQFGLEAVR</sequence>
<dbReference type="PaxDb" id="1198114-AciX9_1785"/>
<dbReference type="PIRSF" id="PIRSF004846">
    <property type="entry name" value="ModA"/>
    <property type="match status" value="1"/>
</dbReference>
<dbReference type="SUPFAM" id="SSF53850">
    <property type="entry name" value="Periplasmic binding protein-like II"/>
    <property type="match status" value="1"/>
</dbReference>
<dbReference type="HOGENOM" id="CLU_065520_1_0_0"/>
<protein>
    <submittedName>
        <fullName evidence="5">Molybdenum ABC transporter, periplasmic molybdate-binding protein</fullName>
    </submittedName>
</protein>
<dbReference type="InterPro" id="IPR044084">
    <property type="entry name" value="AvModA-like_subst-bd"/>
</dbReference>
<dbReference type="NCBIfam" id="TIGR01256">
    <property type="entry name" value="modA"/>
    <property type="match status" value="1"/>
</dbReference>
<keyword evidence="2 4" id="KW-0479">Metal-binding</keyword>
<dbReference type="CDD" id="cd13539">
    <property type="entry name" value="PBP2_AvModA"/>
    <property type="match status" value="1"/>
</dbReference>
<keyword evidence="3" id="KW-0732">Signal</keyword>
<dbReference type="AlphaFoldDB" id="E8WZE5"/>
<dbReference type="Pfam" id="PF13531">
    <property type="entry name" value="SBP_bac_11"/>
    <property type="match status" value="1"/>
</dbReference>
<evidence type="ECO:0000313" key="6">
    <source>
        <dbReference type="Proteomes" id="UP000000343"/>
    </source>
</evidence>
<evidence type="ECO:0000256" key="2">
    <source>
        <dbReference type="ARBA" id="ARBA00022723"/>
    </source>
</evidence>
<evidence type="ECO:0000256" key="3">
    <source>
        <dbReference type="ARBA" id="ARBA00022729"/>
    </source>
</evidence>
<name>E8WZE5_GRATM</name>
<keyword evidence="4" id="KW-0500">Molybdenum</keyword>
<dbReference type="GO" id="GO:0046872">
    <property type="term" value="F:metal ion binding"/>
    <property type="evidence" value="ECO:0007669"/>
    <property type="project" value="UniProtKB-KW"/>
</dbReference>
<accession>E8WZE5</accession>
<dbReference type="PANTHER" id="PTHR30632:SF14">
    <property type="entry name" value="TUNGSTATE_MOLYBDATE_CHROMATE-BINDING PROTEIN MODA"/>
    <property type="match status" value="1"/>
</dbReference>
<dbReference type="PANTHER" id="PTHR30632">
    <property type="entry name" value="MOLYBDATE-BINDING PERIPLASMIC PROTEIN"/>
    <property type="match status" value="1"/>
</dbReference>
<dbReference type="eggNOG" id="COG0725">
    <property type="taxonomic scope" value="Bacteria"/>
</dbReference>
<dbReference type="InterPro" id="IPR050682">
    <property type="entry name" value="ModA/WtpA"/>
</dbReference>
<gene>
    <name evidence="5" type="ordered locus">AciX9_1785</name>
</gene>
<evidence type="ECO:0000256" key="4">
    <source>
        <dbReference type="PIRSR" id="PIRSR004846-1"/>
    </source>
</evidence>
<reference evidence="6" key="1">
    <citation type="submission" date="2011-01" db="EMBL/GenBank/DDBJ databases">
        <title>Complete sequence of chromosome of Acidobacterium sp. MP5ACTX9.</title>
        <authorList>
            <consortium name="US DOE Joint Genome Institute"/>
            <person name="Lucas S."/>
            <person name="Copeland A."/>
            <person name="Lapidus A."/>
            <person name="Cheng J.-F."/>
            <person name="Goodwin L."/>
            <person name="Pitluck S."/>
            <person name="Teshima H."/>
            <person name="Detter J.C."/>
            <person name="Han C."/>
            <person name="Tapia R."/>
            <person name="Land M."/>
            <person name="Hauser L."/>
            <person name="Kyrpides N."/>
            <person name="Ivanova N."/>
            <person name="Ovchinnikova G."/>
            <person name="Pagani I."/>
            <person name="Rawat S.R."/>
            <person name="Mannisto M."/>
            <person name="Haggblom M.M."/>
            <person name="Woyke T."/>
        </authorList>
    </citation>
    <scope>NUCLEOTIDE SEQUENCE [LARGE SCALE GENOMIC DNA]</scope>
    <source>
        <strain evidence="6">MP5ACTX9</strain>
    </source>
</reference>